<proteinExistence type="predicted"/>
<dbReference type="Proteomes" id="UP001055072">
    <property type="component" value="Unassembled WGS sequence"/>
</dbReference>
<name>A0ACB8U8V0_9APHY</name>
<keyword evidence="2" id="KW-1185">Reference proteome</keyword>
<gene>
    <name evidence="1" type="ORF">BDY19DRAFT_737220</name>
</gene>
<comment type="caution">
    <text evidence="1">The sequence shown here is derived from an EMBL/GenBank/DDBJ whole genome shotgun (WGS) entry which is preliminary data.</text>
</comment>
<evidence type="ECO:0000313" key="1">
    <source>
        <dbReference type="EMBL" id="KAI0090812.1"/>
    </source>
</evidence>
<reference evidence="1" key="1">
    <citation type="journal article" date="2021" name="Environ. Microbiol.">
        <title>Gene family expansions and transcriptome signatures uncover fungal adaptations to wood decay.</title>
        <authorList>
            <person name="Hage H."/>
            <person name="Miyauchi S."/>
            <person name="Viragh M."/>
            <person name="Drula E."/>
            <person name="Min B."/>
            <person name="Chaduli D."/>
            <person name="Navarro D."/>
            <person name="Favel A."/>
            <person name="Norest M."/>
            <person name="Lesage-Meessen L."/>
            <person name="Balint B."/>
            <person name="Merenyi Z."/>
            <person name="de Eugenio L."/>
            <person name="Morin E."/>
            <person name="Martinez A.T."/>
            <person name="Baldrian P."/>
            <person name="Stursova M."/>
            <person name="Martinez M.J."/>
            <person name="Novotny C."/>
            <person name="Magnuson J.K."/>
            <person name="Spatafora J.W."/>
            <person name="Maurice S."/>
            <person name="Pangilinan J."/>
            <person name="Andreopoulos W."/>
            <person name="LaButti K."/>
            <person name="Hundley H."/>
            <person name="Na H."/>
            <person name="Kuo A."/>
            <person name="Barry K."/>
            <person name="Lipzen A."/>
            <person name="Henrissat B."/>
            <person name="Riley R."/>
            <person name="Ahrendt S."/>
            <person name="Nagy L.G."/>
            <person name="Grigoriev I.V."/>
            <person name="Martin F."/>
            <person name="Rosso M.N."/>
        </authorList>
    </citation>
    <scope>NUCLEOTIDE SEQUENCE</scope>
    <source>
        <strain evidence="1">CBS 384.51</strain>
    </source>
</reference>
<sequence>MRIYLSTPLNPSFGYLFPCLFQFVLFSIAHRLSHMSRPHPMHCISETLRVIFPWASSSPRLRQDPNVQIQLGVTIHITVQASFFTLPLPLQTYLFDMDAWQATCYHTRQKVFA</sequence>
<dbReference type="EMBL" id="MU274907">
    <property type="protein sequence ID" value="KAI0090812.1"/>
    <property type="molecule type" value="Genomic_DNA"/>
</dbReference>
<organism evidence="1 2">
    <name type="scientific">Irpex rosettiformis</name>
    <dbReference type="NCBI Taxonomy" id="378272"/>
    <lineage>
        <taxon>Eukaryota</taxon>
        <taxon>Fungi</taxon>
        <taxon>Dikarya</taxon>
        <taxon>Basidiomycota</taxon>
        <taxon>Agaricomycotina</taxon>
        <taxon>Agaricomycetes</taxon>
        <taxon>Polyporales</taxon>
        <taxon>Irpicaceae</taxon>
        <taxon>Irpex</taxon>
    </lineage>
</organism>
<accession>A0ACB8U8V0</accession>
<evidence type="ECO:0000313" key="2">
    <source>
        <dbReference type="Proteomes" id="UP001055072"/>
    </source>
</evidence>
<protein>
    <submittedName>
        <fullName evidence="1">Uncharacterized protein</fullName>
    </submittedName>
</protein>